<evidence type="ECO:0000256" key="6">
    <source>
        <dbReference type="SAM" id="Phobius"/>
    </source>
</evidence>
<evidence type="ECO:0000256" key="4">
    <source>
        <dbReference type="ARBA" id="ARBA00023136"/>
    </source>
</evidence>
<feature type="transmembrane region" description="Helical" evidence="6">
    <location>
        <begin position="240"/>
        <end position="260"/>
    </location>
</feature>
<dbReference type="Proteomes" id="UP001146351">
    <property type="component" value="Unassembled WGS sequence"/>
</dbReference>
<keyword evidence="3 6" id="KW-1133">Transmembrane helix</keyword>
<feature type="transmembrane region" description="Helical" evidence="6">
    <location>
        <begin position="122"/>
        <end position="150"/>
    </location>
</feature>
<comment type="subcellular location">
    <subcellularLocation>
        <location evidence="1">Membrane</location>
        <topology evidence="1">Multi-pass membrane protein</topology>
    </subcellularLocation>
</comment>
<dbReference type="EMBL" id="JAPQKO010000005">
    <property type="protein sequence ID" value="KAJ5161045.1"/>
    <property type="molecule type" value="Genomic_DNA"/>
</dbReference>
<dbReference type="AlphaFoldDB" id="A0A9W9LKE3"/>
<dbReference type="GO" id="GO:0016020">
    <property type="term" value="C:membrane"/>
    <property type="evidence" value="ECO:0007669"/>
    <property type="project" value="UniProtKB-SubCell"/>
</dbReference>
<comment type="caution">
    <text evidence="8">The sequence shown here is derived from an EMBL/GenBank/DDBJ whole genome shotgun (WGS) entry which is preliminary data.</text>
</comment>
<evidence type="ECO:0000256" key="5">
    <source>
        <dbReference type="ARBA" id="ARBA00038359"/>
    </source>
</evidence>
<dbReference type="PANTHER" id="PTHR33048:SF93">
    <property type="entry name" value="INTEGRAL MEMBRANE PROTEIN"/>
    <property type="match status" value="1"/>
</dbReference>
<evidence type="ECO:0000256" key="1">
    <source>
        <dbReference type="ARBA" id="ARBA00004141"/>
    </source>
</evidence>
<protein>
    <recommendedName>
        <fullName evidence="7">Rhodopsin domain-containing protein</fullName>
    </recommendedName>
</protein>
<dbReference type="InterPro" id="IPR052337">
    <property type="entry name" value="SAT4-like"/>
</dbReference>
<sequence length="356" mass="38878">MGVYGGKGPMINGVLWAEVIIFAIFVGLRLYTRRCILNNVGADDYLVIFALLLHILYSIFVTIGTAYGVGQSFATVGDPVIYFTAVKYELFSQVAGIMVIGVGKLAVGAFLLRIVRNRIQILIIWACIAITIIITLFASITVIVQCIPVQKSWNPMLPGHCWLDFSKVGYTVGSWFVAADFAFAILPWFVVWGLNMKQKEKITVACGLSLGVFAGACGIIRTVALSGLNANEYILDTVDMLLWSATESLATILCSTIPVLRPLYVRIRYGKDGSAGSSGNTSYKLPMYGSGAKRYGKLSISGKENSTFNPNDSGYQKTVVSYKTRNTSDETILRDGTGIERTDEISIRYESQGGKI</sequence>
<proteinExistence type="inferred from homology"/>
<dbReference type="InterPro" id="IPR049326">
    <property type="entry name" value="Rhodopsin_dom_fungi"/>
</dbReference>
<evidence type="ECO:0000313" key="8">
    <source>
        <dbReference type="EMBL" id="KAJ5161045.1"/>
    </source>
</evidence>
<feature type="transmembrane region" description="Helical" evidence="6">
    <location>
        <begin position="13"/>
        <end position="32"/>
    </location>
</feature>
<evidence type="ECO:0000256" key="3">
    <source>
        <dbReference type="ARBA" id="ARBA00022989"/>
    </source>
</evidence>
<feature type="transmembrane region" description="Helical" evidence="6">
    <location>
        <begin position="44"/>
        <end position="70"/>
    </location>
</feature>
<dbReference type="Pfam" id="PF20684">
    <property type="entry name" value="Fung_rhodopsin"/>
    <property type="match status" value="1"/>
</dbReference>
<reference evidence="8" key="1">
    <citation type="submission" date="2022-11" db="EMBL/GenBank/DDBJ databases">
        <authorList>
            <person name="Petersen C."/>
        </authorList>
    </citation>
    <scope>NUCLEOTIDE SEQUENCE</scope>
    <source>
        <strain evidence="8">IBT 21917</strain>
    </source>
</reference>
<accession>A0A9W9LKE3</accession>
<feature type="domain" description="Rhodopsin" evidence="7">
    <location>
        <begin position="28"/>
        <end position="265"/>
    </location>
</feature>
<evidence type="ECO:0000256" key="2">
    <source>
        <dbReference type="ARBA" id="ARBA00022692"/>
    </source>
</evidence>
<name>A0A9W9LKE3_9EURO</name>
<feature type="transmembrane region" description="Helical" evidence="6">
    <location>
        <begin position="90"/>
        <end position="115"/>
    </location>
</feature>
<keyword evidence="4 6" id="KW-0472">Membrane</keyword>
<reference evidence="8" key="2">
    <citation type="journal article" date="2023" name="IMA Fungus">
        <title>Comparative genomic study of the Penicillium genus elucidates a diverse pangenome and 15 lateral gene transfer events.</title>
        <authorList>
            <person name="Petersen C."/>
            <person name="Sorensen T."/>
            <person name="Nielsen M.R."/>
            <person name="Sondergaard T.E."/>
            <person name="Sorensen J.L."/>
            <person name="Fitzpatrick D.A."/>
            <person name="Frisvad J.C."/>
            <person name="Nielsen K.L."/>
        </authorList>
    </citation>
    <scope>NUCLEOTIDE SEQUENCE</scope>
    <source>
        <strain evidence="8">IBT 21917</strain>
    </source>
</reference>
<comment type="similarity">
    <text evidence="5">Belongs to the SAT4 family.</text>
</comment>
<keyword evidence="2 6" id="KW-0812">Transmembrane</keyword>
<feature type="transmembrane region" description="Helical" evidence="6">
    <location>
        <begin position="170"/>
        <end position="192"/>
    </location>
</feature>
<dbReference type="OrthoDB" id="3923077at2759"/>
<keyword evidence="9" id="KW-1185">Reference proteome</keyword>
<evidence type="ECO:0000259" key="7">
    <source>
        <dbReference type="Pfam" id="PF20684"/>
    </source>
</evidence>
<organism evidence="8 9">
    <name type="scientific">Penicillium capsulatum</name>
    <dbReference type="NCBI Taxonomy" id="69766"/>
    <lineage>
        <taxon>Eukaryota</taxon>
        <taxon>Fungi</taxon>
        <taxon>Dikarya</taxon>
        <taxon>Ascomycota</taxon>
        <taxon>Pezizomycotina</taxon>
        <taxon>Eurotiomycetes</taxon>
        <taxon>Eurotiomycetidae</taxon>
        <taxon>Eurotiales</taxon>
        <taxon>Aspergillaceae</taxon>
        <taxon>Penicillium</taxon>
    </lineage>
</organism>
<feature type="transmembrane region" description="Helical" evidence="6">
    <location>
        <begin position="204"/>
        <end position="228"/>
    </location>
</feature>
<dbReference type="PANTHER" id="PTHR33048">
    <property type="entry name" value="PTH11-LIKE INTEGRAL MEMBRANE PROTEIN (AFU_ORTHOLOGUE AFUA_5G11245)"/>
    <property type="match status" value="1"/>
</dbReference>
<evidence type="ECO:0000313" key="9">
    <source>
        <dbReference type="Proteomes" id="UP001146351"/>
    </source>
</evidence>
<gene>
    <name evidence="8" type="ORF">N7492_006437</name>
</gene>